<protein>
    <submittedName>
        <fullName evidence="2">Endonuclease/exonuclease/phosphatase family protein</fullName>
    </submittedName>
</protein>
<keyword evidence="2" id="KW-0378">Hydrolase</keyword>
<organism evidence="2 3">
    <name type="scientific">Azohydromonas caseinilytica</name>
    <dbReference type="NCBI Taxonomy" id="2728836"/>
    <lineage>
        <taxon>Bacteria</taxon>
        <taxon>Pseudomonadati</taxon>
        <taxon>Pseudomonadota</taxon>
        <taxon>Betaproteobacteria</taxon>
        <taxon>Burkholderiales</taxon>
        <taxon>Sphaerotilaceae</taxon>
        <taxon>Azohydromonas</taxon>
    </lineage>
</organism>
<keyword evidence="3" id="KW-1185">Reference proteome</keyword>
<dbReference type="SUPFAM" id="SSF56219">
    <property type="entry name" value="DNase I-like"/>
    <property type="match status" value="1"/>
</dbReference>
<dbReference type="Proteomes" id="UP000574067">
    <property type="component" value="Unassembled WGS sequence"/>
</dbReference>
<dbReference type="EMBL" id="JABBFW010000024">
    <property type="protein sequence ID" value="NML17946.1"/>
    <property type="molecule type" value="Genomic_DNA"/>
</dbReference>
<name>A0A848FFM8_9BURK</name>
<keyword evidence="2" id="KW-0255">Endonuclease</keyword>
<dbReference type="InterPro" id="IPR005135">
    <property type="entry name" value="Endo/exonuclease/phosphatase"/>
</dbReference>
<evidence type="ECO:0000259" key="1">
    <source>
        <dbReference type="Pfam" id="PF03372"/>
    </source>
</evidence>
<dbReference type="Gene3D" id="3.60.10.10">
    <property type="entry name" value="Endonuclease/exonuclease/phosphatase"/>
    <property type="match status" value="1"/>
</dbReference>
<dbReference type="InterPro" id="IPR036691">
    <property type="entry name" value="Endo/exonu/phosph_ase_sf"/>
</dbReference>
<dbReference type="RefSeq" id="WP_169162843.1">
    <property type="nucleotide sequence ID" value="NZ_JABBFW010000024.1"/>
</dbReference>
<proteinExistence type="predicted"/>
<feature type="domain" description="Endonuclease/exonuclease/phosphatase" evidence="1">
    <location>
        <begin position="7"/>
        <end position="215"/>
    </location>
</feature>
<reference evidence="2 3" key="1">
    <citation type="submission" date="2020-04" db="EMBL/GenBank/DDBJ databases">
        <title>Azohydromonas sp. isolated from soil.</title>
        <authorList>
            <person name="Dahal R.H."/>
        </authorList>
    </citation>
    <scope>NUCLEOTIDE SEQUENCE [LARGE SCALE GENOMIC DNA]</scope>
    <source>
        <strain evidence="2 3">G-1-1-14</strain>
    </source>
</reference>
<sequence length="259" mass="28559">MSSVRIGTWNLGRSGAFHRTRIARQLELLRQYNADVWVLTEAHDANVPPGGHVVSSSCNSDFHHTGEHRVVLWSRYPLSQIATEDPVSTVAARLEVPGMDLPLLVYGTVISHAHGGVVQRQALSWQRHHEAVQRQRAEWLRLRQNLPDHAMCVAGDFNTNLDEAARYGAADPRHSILQGLADAGMACLTSDALRRTLAQPGDRAGVDHVCFSSDMDGLSSQIEAWPATIDGQRLSERGGILVELAWRRASNGQPRLPHP</sequence>
<dbReference type="AlphaFoldDB" id="A0A848FFM8"/>
<keyword evidence="2" id="KW-0269">Exonuclease</keyword>
<accession>A0A848FFM8</accession>
<evidence type="ECO:0000313" key="3">
    <source>
        <dbReference type="Proteomes" id="UP000574067"/>
    </source>
</evidence>
<dbReference type="GO" id="GO:0004527">
    <property type="term" value="F:exonuclease activity"/>
    <property type="evidence" value="ECO:0007669"/>
    <property type="project" value="UniProtKB-KW"/>
</dbReference>
<dbReference type="Pfam" id="PF03372">
    <property type="entry name" value="Exo_endo_phos"/>
    <property type="match status" value="1"/>
</dbReference>
<dbReference type="GO" id="GO:0004519">
    <property type="term" value="F:endonuclease activity"/>
    <property type="evidence" value="ECO:0007669"/>
    <property type="project" value="UniProtKB-KW"/>
</dbReference>
<keyword evidence="2" id="KW-0540">Nuclease</keyword>
<evidence type="ECO:0000313" key="2">
    <source>
        <dbReference type="EMBL" id="NML17946.1"/>
    </source>
</evidence>
<gene>
    <name evidence="2" type="ORF">HHL10_23530</name>
</gene>
<comment type="caution">
    <text evidence="2">The sequence shown here is derived from an EMBL/GenBank/DDBJ whole genome shotgun (WGS) entry which is preliminary data.</text>
</comment>